<dbReference type="PANTHER" id="PTHR43312">
    <property type="entry name" value="D-THREO-ALDOSE 1-DEHYDROGENASE"/>
    <property type="match status" value="1"/>
</dbReference>
<organism evidence="5 6">
    <name type="scientific">Alkalithermobacter paradoxus</name>
    <dbReference type="NCBI Taxonomy" id="29349"/>
    <lineage>
        <taxon>Bacteria</taxon>
        <taxon>Bacillati</taxon>
        <taxon>Bacillota</taxon>
        <taxon>Clostridia</taxon>
        <taxon>Peptostreptococcales</taxon>
        <taxon>Tepidibacteraceae</taxon>
        <taxon>Alkalithermobacter</taxon>
    </lineage>
</organism>
<evidence type="ECO:0000313" key="6">
    <source>
        <dbReference type="Proteomes" id="UP000190140"/>
    </source>
</evidence>
<dbReference type="PROSITE" id="PS51379">
    <property type="entry name" value="4FE4S_FER_2"/>
    <property type="match status" value="1"/>
</dbReference>
<dbReference type="GO" id="GO:0046872">
    <property type="term" value="F:metal ion binding"/>
    <property type="evidence" value="ECO:0007669"/>
    <property type="project" value="UniProtKB-KW"/>
</dbReference>
<dbReference type="STRING" id="29349.CLOTH_18020"/>
<dbReference type="InterPro" id="IPR017896">
    <property type="entry name" value="4Fe4S_Fe-S-bd"/>
</dbReference>
<keyword evidence="2" id="KW-0408">Iron</keyword>
<dbReference type="Gene3D" id="3.20.20.100">
    <property type="entry name" value="NADP-dependent oxidoreductase domain"/>
    <property type="match status" value="1"/>
</dbReference>
<keyword evidence="1" id="KW-0479">Metal-binding</keyword>
<dbReference type="PRINTS" id="PR00069">
    <property type="entry name" value="ALDKETRDTASE"/>
</dbReference>
<keyword evidence="6" id="KW-1185">Reference proteome</keyword>
<dbReference type="InterPro" id="IPR017900">
    <property type="entry name" value="4Fe4S_Fe_S_CS"/>
</dbReference>
<name>A0A1V4I546_9FIRM</name>
<keyword evidence="3" id="KW-0411">Iron-sulfur</keyword>
<dbReference type="OrthoDB" id="9773828at2"/>
<evidence type="ECO:0000313" key="5">
    <source>
        <dbReference type="EMBL" id="OPJ54990.1"/>
    </source>
</evidence>
<evidence type="ECO:0000256" key="3">
    <source>
        <dbReference type="ARBA" id="ARBA00023014"/>
    </source>
</evidence>
<evidence type="ECO:0000259" key="4">
    <source>
        <dbReference type="PROSITE" id="PS51379"/>
    </source>
</evidence>
<dbReference type="PANTHER" id="PTHR43312:SF1">
    <property type="entry name" value="NADP-DEPENDENT OXIDOREDUCTASE DOMAIN-CONTAINING PROTEIN"/>
    <property type="match status" value="1"/>
</dbReference>
<dbReference type="PROSITE" id="PS00198">
    <property type="entry name" value="4FE4S_FER_1"/>
    <property type="match status" value="1"/>
</dbReference>
<evidence type="ECO:0000256" key="1">
    <source>
        <dbReference type="ARBA" id="ARBA00022723"/>
    </source>
</evidence>
<protein>
    <submittedName>
        <fullName evidence="5">General stress protein 69</fullName>
        <ecNumber evidence="5">1.1.1.-</ecNumber>
    </submittedName>
</protein>
<dbReference type="EC" id="1.1.1.-" evidence="5"/>
<dbReference type="SUPFAM" id="SSF51430">
    <property type="entry name" value="NAD(P)-linked oxidoreductase"/>
    <property type="match status" value="1"/>
</dbReference>
<dbReference type="Pfam" id="PF13534">
    <property type="entry name" value="Fer4_17"/>
    <property type="match status" value="1"/>
</dbReference>
<dbReference type="Proteomes" id="UP000190140">
    <property type="component" value="Unassembled WGS sequence"/>
</dbReference>
<comment type="caution">
    <text evidence="5">The sequence shown here is derived from an EMBL/GenBank/DDBJ whole genome shotgun (WGS) entry which is preliminary data.</text>
</comment>
<dbReference type="AlphaFoldDB" id="A0A1V4I546"/>
<dbReference type="EMBL" id="MZGW01000009">
    <property type="protein sequence ID" value="OPJ54990.1"/>
    <property type="molecule type" value="Genomic_DNA"/>
</dbReference>
<keyword evidence="5" id="KW-0560">Oxidoreductase</keyword>
<dbReference type="Pfam" id="PF00248">
    <property type="entry name" value="Aldo_ket_red"/>
    <property type="match status" value="1"/>
</dbReference>
<dbReference type="InterPro" id="IPR036812">
    <property type="entry name" value="NAD(P)_OxRdtase_dom_sf"/>
</dbReference>
<dbReference type="CDD" id="cd19100">
    <property type="entry name" value="AKR_unchar"/>
    <property type="match status" value="1"/>
</dbReference>
<proteinExistence type="predicted"/>
<accession>A0A1V4I546</accession>
<evidence type="ECO:0000256" key="2">
    <source>
        <dbReference type="ARBA" id="ARBA00023004"/>
    </source>
</evidence>
<sequence>MIKLGKTQFEINRVGFGGIPIQRITKEETKKLIQKCKEEGINFIDTARGYTVSEEYIGYSIKEDKDYWIIATKSMSRDYNSMKNDIETSLKNLGRDYIDLYQIHNLKEDEYEKIFSENGAYKALEEAKKEGKIREIGITSHSVSSIEKGLEYDKFSTIQFPYNIVENQGEKALIKAKEKNIGTIIMKPLAGGALDNAKLALKYILSKEFVDVVIPGMDNINQVIENVKVGNEKNVLTESEMNEINKIKNELGSRFCRRCGYCLPCTENINIPMQFLLEGYYSRYNLKEWALDRYNSLGNGASTCTKCGACERKCPYNLPIRDMLKEVAKKLEG</sequence>
<dbReference type="GO" id="GO:0016491">
    <property type="term" value="F:oxidoreductase activity"/>
    <property type="evidence" value="ECO:0007669"/>
    <property type="project" value="UniProtKB-KW"/>
</dbReference>
<dbReference type="GO" id="GO:0051536">
    <property type="term" value="F:iron-sulfur cluster binding"/>
    <property type="evidence" value="ECO:0007669"/>
    <property type="project" value="UniProtKB-KW"/>
</dbReference>
<dbReference type="SUPFAM" id="SSF46548">
    <property type="entry name" value="alpha-helical ferredoxin"/>
    <property type="match status" value="1"/>
</dbReference>
<dbReference type="InterPro" id="IPR053135">
    <property type="entry name" value="AKR2_Oxidoreductase"/>
</dbReference>
<feature type="domain" description="4Fe-4S ferredoxin-type" evidence="4">
    <location>
        <begin position="294"/>
        <end position="324"/>
    </location>
</feature>
<reference evidence="5 6" key="1">
    <citation type="submission" date="2017-03" db="EMBL/GenBank/DDBJ databases">
        <title>Genome sequence of Clostridium thermoalcaliphilum DSM 7309.</title>
        <authorList>
            <person name="Poehlein A."/>
            <person name="Daniel R."/>
        </authorList>
    </citation>
    <scope>NUCLEOTIDE SEQUENCE [LARGE SCALE GENOMIC DNA]</scope>
    <source>
        <strain evidence="5 6">DSM 7309</strain>
    </source>
</reference>
<dbReference type="InterPro" id="IPR020471">
    <property type="entry name" value="AKR"/>
</dbReference>
<dbReference type="RefSeq" id="WP_143715455.1">
    <property type="nucleotide sequence ID" value="NZ_MZGW01000009.1"/>
</dbReference>
<dbReference type="InterPro" id="IPR023210">
    <property type="entry name" value="NADP_OxRdtase_dom"/>
</dbReference>
<gene>
    <name evidence="5" type="primary">yhdN_2</name>
    <name evidence="5" type="ORF">CLOTH_18020</name>
</gene>